<proteinExistence type="predicted"/>
<feature type="compositionally biased region" description="Low complexity" evidence="1">
    <location>
        <begin position="45"/>
        <end position="59"/>
    </location>
</feature>
<evidence type="ECO:0000256" key="2">
    <source>
        <dbReference type="SAM" id="SignalP"/>
    </source>
</evidence>
<evidence type="ECO:0000313" key="3">
    <source>
        <dbReference type="EMBL" id="CAG6632432.1"/>
    </source>
</evidence>
<feature type="chain" id="PRO_5034337623" evidence="2">
    <location>
        <begin position="27"/>
        <end position="169"/>
    </location>
</feature>
<dbReference type="AlphaFoldDB" id="A0A8D8VQX0"/>
<feature type="region of interest" description="Disordered" evidence="1">
    <location>
        <begin position="28"/>
        <end position="69"/>
    </location>
</feature>
<feature type="compositionally biased region" description="Polar residues" evidence="1">
    <location>
        <begin position="60"/>
        <end position="69"/>
    </location>
</feature>
<organism evidence="3">
    <name type="scientific">Cacopsylla melanoneura</name>
    <dbReference type="NCBI Taxonomy" id="428564"/>
    <lineage>
        <taxon>Eukaryota</taxon>
        <taxon>Metazoa</taxon>
        <taxon>Ecdysozoa</taxon>
        <taxon>Arthropoda</taxon>
        <taxon>Hexapoda</taxon>
        <taxon>Insecta</taxon>
        <taxon>Pterygota</taxon>
        <taxon>Neoptera</taxon>
        <taxon>Paraneoptera</taxon>
        <taxon>Hemiptera</taxon>
        <taxon>Sternorrhyncha</taxon>
        <taxon>Psylloidea</taxon>
        <taxon>Psyllidae</taxon>
        <taxon>Psyllinae</taxon>
        <taxon>Cacopsylla</taxon>
    </lineage>
</organism>
<sequence>MRPLIRYYKVVFVVLTFSLLPQNGIPQQNSPAPGTGNFPLNPNRAPSAMSNLASNSASPQQQQLPQTNGMNGQTAPLQVQTVPLWKALTMPNTRLQTVQVPVLLTPAQSNLAPAQNMPQQQMPQQQMPQQQMPQKQGDAGLLTTAPLQQQQVATAYTVTYVPLMYRLFG</sequence>
<reference evidence="3" key="1">
    <citation type="submission" date="2021-05" db="EMBL/GenBank/DDBJ databases">
        <authorList>
            <person name="Alioto T."/>
            <person name="Alioto T."/>
            <person name="Gomez Garrido J."/>
        </authorList>
    </citation>
    <scope>NUCLEOTIDE SEQUENCE</scope>
</reference>
<keyword evidence="2" id="KW-0732">Signal</keyword>
<dbReference type="EMBL" id="HBUF01079811">
    <property type="protein sequence ID" value="CAG6632432.1"/>
    <property type="molecule type" value="Transcribed_RNA"/>
</dbReference>
<protein>
    <submittedName>
        <fullName evidence="3">Uncharacterized protein</fullName>
    </submittedName>
</protein>
<accession>A0A8D8VQX0</accession>
<evidence type="ECO:0000256" key="1">
    <source>
        <dbReference type="SAM" id="MobiDB-lite"/>
    </source>
</evidence>
<feature type="signal peptide" evidence="2">
    <location>
        <begin position="1"/>
        <end position="26"/>
    </location>
</feature>
<name>A0A8D8VQX0_9HEMI</name>